<organism evidence="1 2">
    <name type="scientific">Nesidiocoris tenuis</name>
    <dbReference type="NCBI Taxonomy" id="355587"/>
    <lineage>
        <taxon>Eukaryota</taxon>
        <taxon>Metazoa</taxon>
        <taxon>Ecdysozoa</taxon>
        <taxon>Arthropoda</taxon>
        <taxon>Hexapoda</taxon>
        <taxon>Insecta</taxon>
        <taxon>Pterygota</taxon>
        <taxon>Neoptera</taxon>
        <taxon>Paraneoptera</taxon>
        <taxon>Hemiptera</taxon>
        <taxon>Heteroptera</taxon>
        <taxon>Panheteroptera</taxon>
        <taxon>Cimicomorpha</taxon>
        <taxon>Miridae</taxon>
        <taxon>Dicyphina</taxon>
        <taxon>Nesidiocoris</taxon>
    </lineage>
</organism>
<proteinExistence type="predicted"/>
<dbReference type="Proteomes" id="UP000479000">
    <property type="component" value="Unassembled WGS sequence"/>
</dbReference>
<protein>
    <submittedName>
        <fullName evidence="1">Uncharacterized protein</fullName>
    </submittedName>
</protein>
<evidence type="ECO:0000313" key="2">
    <source>
        <dbReference type="Proteomes" id="UP000479000"/>
    </source>
</evidence>
<dbReference type="AlphaFoldDB" id="A0A6H5G208"/>
<gene>
    <name evidence="1" type="ORF">NTEN_LOCUS2602</name>
</gene>
<feature type="non-terminal residue" evidence="1">
    <location>
        <position position="78"/>
    </location>
</feature>
<dbReference type="EMBL" id="CADCXU010004129">
    <property type="protein sequence ID" value="CAA9995899.1"/>
    <property type="molecule type" value="Genomic_DNA"/>
</dbReference>
<evidence type="ECO:0000313" key="1">
    <source>
        <dbReference type="EMBL" id="CAA9995899.1"/>
    </source>
</evidence>
<name>A0A6H5G208_9HEMI</name>
<sequence>MQTERATGARTGAWRGLESCVFVPIAGRGGDRRGGGETHVLIAFCVDCLPVCSDVDSTIRRRSLAPYFPMLTPPPPRM</sequence>
<keyword evidence="2" id="KW-1185">Reference proteome</keyword>
<reference evidence="1 2" key="1">
    <citation type="submission" date="2020-02" db="EMBL/GenBank/DDBJ databases">
        <authorList>
            <person name="Ferguson B K."/>
        </authorList>
    </citation>
    <scope>NUCLEOTIDE SEQUENCE [LARGE SCALE GENOMIC DNA]</scope>
</reference>
<accession>A0A6H5G208</accession>